<proteinExistence type="predicted"/>
<evidence type="ECO:0000313" key="2">
    <source>
        <dbReference type="Proteomes" id="UP001246372"/>
    </source>
</evidence>
<name>A0ABU3PFB0_9BURK</name>
<gene>
    <name evidence="1" type="ORF">RQP53_15990</name>
</gene>
<sequence length="224" mass="24331">MAAIEAYLANLLSGIANARLQADLESVRIAQLYAQHPLLQHLPVPRFRLPTVTLDLPVGIDKVDEPQPAAAADVVHKQLIAVMDETLNQQQLRQPPRSRASAIRSLAMLLGELPAPEARDQLAIGQASERAVGVVMSLVRNSLRSEGTAIEGGIETQLRGRLTEVMRTLLPKPASVRLLVASSDLKAAGPPELLTRIQLTVTEEGVEWTQTRADDPSSRKLVQE</sequence>
<evidence type="ECO:0000313" key="1">
    <source>
        <dbReference type="EMBL" id="MDT9000778.1"/>
    </source>
</evidence>
<organism evidence="1 2">
    <name type="scientific">Roseateles aquae</name>
    <dbReference type="NCBI Taxonomy" id="3077235"/>
    <lineage>
        <taxon>Bacteria</taxon>
        <taxon>Pseudomonadati</taxon>
        <taxon>Pseudomonadota</taxon>
        <taxon>Betaproteobacteria</taxon>
        <taxon>Burkholderiales</taxon>
        <taxon>Sphaerotilaceae</taxon>
        <taxon>Roseateles</taxon>
    </lineage>
</organism>
<comment type="caution">
    <text evidence="1">The sequence shown here is derived from an EMBL/GenBank/DDBJ whole genome shotgun (WGS) entry which is preliminary data.</text>
</comment>
<dbReference type="Proteomes" id="UP001246372">
    <property type="component" value="Unassembled WGS sequence"/>
</dbReference>
<protein>
    <submittedName>
        <fullName evidence="1">Uncharacterized protein</fullName>
    </submittedName>
</protein>
<accession>A0ABU3PFB0</accession>
<keyword evidence="2" id="KW-1185">Reference proteome</keyword>
<dbReference type="EMBL" id="JAVXZY010000006">
    <property type="protein sequence ID" value="MDT9000778.1"/>
    <property type="molecule type" value="Genomic_DNA"/>
</dbReference>
<reference evidence="1" key="1">
    <citation type="submission" date="2023-09" db="EMBL/GenBank/DDBJ databases">
        <title>Paucibacter sp. APW11 Genome sequencing and assembly.</title>
        <authorList>
            <person name="Kim I."/>
        </authorList>
    </citation>
    <scope>NUCLEOTIDE SEQUENCE</scope>
    <source>
        <strain evidence="1">APW11</strain>
    </source>
</reference>
<dbReference type="RefSeq" id="WP_315651660.1">
    <property type="nucleotide sequence ID" value="NZ_JAVXZY010000006.1"/>
</dbReference>